<name>A0ABX8HF78_9BACL</name>
<reference evidence="2 3" key="1">
    <citation type="submission" date="2021-06" db="EMBL/GenBank/DDBJ databases">
        <title>Whole genome sequence of Paenibacillus sophorae DSM23020 for comparative genomics.</title>
        <authorList>
            <person name="Kim M.-J."/>
            <person name="Lee G."/>
            <person name="Shin J.-H."/>
        </authorList>
    </citation>
    <scope>NUCLEOTIDE SEQUENCE [LARGE SCALE GENOMIC DNA]</scope>
    <source>
        <strain evidence="2 3">DSM 23020</strain>
    </source>
</reference>
<sequence length="62" mass="6493">MNIGMTIRKKSLPKPEHDSIAALENPSGEITNGEKAPCSVRPNFEPDKPLSGPAQPAAGLLA</sequence>
<dbReference type="EMBL" id="CP076607">
    <property type="protein sequence ID" value="QWU16547.1"/>
    <property type="molecule type" value="Genomic_DNA"/>
</dbReference>
<evidence type="ECO:0000313" key="2">
    <source>
        <dbReference type="EMBL" id="QWU16547.1"/>
    </source>
</evidence>
<evidence type="ECO:0000256" key="1">
    <source>
        <dbReference type="SAM" id="MobiDB-lite"/>
    </source>
</evidence>
<proteinExistence type="predicted"/>
<organism evidence="2 3">
    <name type="scientific">Paenibacillus sophorae</name>
    <dbReference type="NCBI Taxonomy" id="1333845"/>
    <lineage>
        <taxon>Bacteria</taxon>
        <taxon>Bacillati</taxon>
        <taxon>Bacillota</taxon>
        <taxon>Bacilli</taxon>
        <taxon>Bacillales</taxon>
        <taxon>Paenibacillaceae</taxon>
        <taxon>Paenibacillus</taxon>
    </lineage>
</organism>
<evidence type="ECO:0000313" key="3">
    <source>
        <dbReference type="Proteomes" id="UP000683429"/>
    </source>
</evidence>
<keyword evidence="3" id="KW-1185">Reference proteome</keyword>
<protein>
    <submittedName>
        <fullName evidence="2">Uncharacterized protein</fullName>
    </submittedName>
</protein>
<dbReference type="RefSeq" id="WP_216700454.1">
    <property type="nucleotide sequence ID" value="NZ_CP076607.1"/>
</dbReference>
<dbReference type="Proteomes" id="UP000683429">
    <property type="component" value="Chromosome"/>
</dbReference>
<accession>A0ABX8HF78</accession>
<gene>
    <name evidence="2" type="ORF">KP014_04765</name>
</gene>
<feature type="region of interest" description="Disordered" evidence="1">
    <location>
        <begin position="1"/>
        <end position="62"/>
    </location>
</feature>